<dbReference type="OrthoDB" id="3546385at2759"/>
<dbReference type="EMBL" id="JACBAF010002204">
    <property type="protein sequence ID" value="KAF7163702.1"/>
    <property type="molecule type" value="Genomic_DNA"/>
</dbReference>
<dbReference type="Proteomes" id="UP000662466">
    <property type="component" value="Unassembled WGS sequence"/>
</dbReference>
<proteinExistence type="predicted"/>
<sequence>MGQLPLRAHLRPGAGGIAVPEAQVYGNASVLHELFAWPYCPAVLYVIVDPPPDLRLEYAEANVQRQWEVHTRSGGSLFYNWKDGRGSFEEGPSEHSGYEDLYEPIKEASKGLGE</sequence>
<comment type="caution">
    <text evidence="2">The sequence shown here is derived from an EMBL/GenBank/DDBJ whole genome shotgun (WGS) entry which is preliminary data.</text>
</comment>
<evidence type="ECO:0000313" key="3">
    <source>
        <dbReference type="Proteomes" id="UP000630445"/>
    </source>
</evidence>
<evidence type="ECO:0000313" key="4">
    <source>
        <dbReference type="Proteomes" id="UP000662466"/>
    </source>
</evidence>
<organism evidence="2 4">
    <name type="scientific">Aspergillus hiratsukae</name>
    <dbReference type="NCBI Taxonomy" id="1194566"/>
    <lineage>
        <taxon>Eukaryota</taxon>
        <taxon>Fungi</taxon>
        <taxon>Dikarya</taxon>
        <taxon>Ascomycota</taxon>
        <taxon>Pezizomycotina</taxon>
        <taxon>Eurotiomycetes</taxon>
        <taxon>Eurotiomycetidae</taxon>
        <taxon>Eurotiales</taxon>
        <taxon>Aspergillaceae</taxon>
        <taxon>Aspergillus</taxon>
        <taxon>Aspergillus subgen. Fumigati</taxon>
    </lineage>
</organism>
<dbReference type="AlphaFoldDB" id="A0A8H6Q0V7"/>
<name>A0A8H6Q0V7_9EURO</name>
<gene>
    <name evidence="1" type="ORF">CNMCM5793_008199</name>
    <name evidence="2" type="ORF">CNMCM6106_000518</name>
</gene>
<accession>A0A8H6Q0V7</accession>
<dbReference type="EMBL" id="JACBAD010002063">
    <property type="protein sequence ID" value="KAF7118661.1"/>
    <property type="molecule type" value="Genomic_DNA"/>
</dbReference>
<protein>
    <submittedName>
        <fullName evidence="2">Uncharacterized protein</fullName>
    </submittedName>
</protein>
<keyword evidence="3" id="KW-1185">Reference proteome</keyword>
<evidence type="ECO:0000313" key="2">
    <source>
        <dbReference type="EMBL" id="KAF7163702.1"/>
    </source>
</evidence>
<evidence type="ECO:0000313" key="1">
    <source>
        <dbReference type="EMBL" id="KAF7118661.1"/>
    </source>
</evidence>
<dbReference type="Proteomes" id="UP000630445">
    <property type="component" value="Unassembled WGS sequence"/>
</dbReference>
<reference evidence="2" key="1">
    <citation type="submission" date="2020-06" db="EMBL/GenBank/DDBJ databases">
        <title>Draft genome sequences of strains closely related to Aspergillus parafelis and Aspergillus hiratsukae.</title>
        <authorList>
            <person name="Dos Santos R.A.C."/>
            <person name="Rivero-Menendez O."/>
            <person name="Steenwyk J.L."/>
            <person name="Mead M.E."/>
            <person name="Goldman G.H."/>
            <person name="Alastruey-Izquierdo A."/>
            <person name="Rokas A."/>
        </authorList>
    </citation>
    <scope>NUCLEOTIDE SEQUENCE</scope>
    <source>
        <strain evidence="1">CNM-CM5793</strain>
        <strain evidence="2">CNM-CM6106</strain>
    </source>
</reference>